<evidence type="ECO:0000313" key="2">
    <source>
        <dbReference type="EMBL" id="KAF0704604.1"/>
    </source>
</evidence>
<accession>A0A485KI44</accession>
<feature type="transmembrane region" description="Helical" evidence="1">
    <location>
        <begin position="406"/>
        <end position="426"/>
    </location>
</feature>
<feature type="transmembrane region" description="Helical" evidence="1">
    <location>
        <begin position="197"/>
        <end position="217"/>
    </location>
</feature>
<protein>
    <submittedName>
        <fullName evidence="3">Aste57867_7304 protein</fullName>
    </submittedName>
</protein>
<reference evidence="3 4" key="1">
    <citation type="submission" date="2019-03" db="EMBL/GenBank/DDBJ databases">
        <authorList>
            <person name="Gaulin E."/>
            <person name="Dumas B."/>
        </authorList>
    </citation>
    <scope>NUCLEOTIDE SEQUENCE [LARGE SCALE GENOMIC DNA]</scope>
    <source>
        <strain evidence="3">CBS 568.67</strain>
    </source>
</reference>
<reference evidence="2" key="2">
    <citation type="submission" date="2019-06" db="EMBL/GenBank/DDBJ databases">
        <title>Genomics analysis of Aphanomyces spp. identifies a new class of oomycete effector associated with host adaptation.</title>
        <authorList>
            <person name="Gaulin E."/>
        </authorList>
    </citation>
    <scope>NUCLEOTIDE SEQUENCE</scope>
    <source>
        <strain evidence="2">CBS 578.67</strain>
    </source>
</reference>
<organism evidence="3 4">
    <name type="scientific">Aphanomyces stellatus</name>
    <dbReference type="NCBI Taxonomy" id="120398"/>
    <lineage>
        <taxon>Eukaryota</taxon>
        <taxon>Sar</taxon>
        <taxon>Stramenopiles</taxon>
        <taxon>Oomycota</taxon>
        <taxon>Saprolegniomycetes</taxon>
        <taxon>Saprolegniales</taxon>
        <taxon>Verrucalvaceae</taxon>
        <taxon>Aphanomyces</taxon>
    </lineage>
</organism>
<name>A0A485KI44_9STRA</name>
<keyword evidence="1" id="KW-1133">Transmembrane helix</keyword>
<dbReference type="EMBL" id="CAADRA010003873">
    <property type="protein sequence ID" value="VFT84223.1"/>
    <property type="molecule type" value="Genomic_DNA"/>
</dbReference>
<proteinExistence type="predicted"/>
<feature type="transmembrane region" description="Helical" evidence="1">
    <location>
        <begin position="348"/>
        <end position="365"/>
    </location>
</feature>
<dbReference type="AlphaFoldDB" id="A0A485KI44"/>
<evidence type="ECO:0000313" key="3">
    <source>
        <dbReference type="EMBL" id="VFT84223.1"/>
    </source>
</evidence>
<feature type="transmembrane region" description="Helical" evidence="1">
    <location>
        <begin position="316"/>
        <end position="336"/>
    </location>
</feature>
<keyword evidence="1" id="KW-0812">Transmembrane</keyword>
<dbReference type="Proteomes" id="UP000332933">
    <property type="component" value="Unassembled WGS sequence"/>
</dbReference>
<evidence type="ECO:0000313" key="4">
    <source>
        <dbReference type="Proteomes" id="UP000332933"/>
    </source>
</evidence>
<gene>
    <name evidence="3" type="primary">Aste57867_7304</name>
    <name evidence="2" type="ORF">As57867_007278</name>
    <name evidence="3" type="ORF">ASTE57867_7304</name>
</gene>
<keyword evidence="4" id="KW-1185">Reference proteome</keyword>
<sequence length="663" mass="73045">MRGAVAPAQAAASKVVVRYNKMSVFLTCLTSLNVASMSLKAYLSEDFPWVPDKPSAPDVVTWTSNFTLFEAKALAIVRTFYTDEADARRLPTGFFHVPKYNFDVRIKDIALPSTPLSRDACASHFIETLPGASYMGDHLQSLLCALSASNATIESGACQRTLFFGVYVLPTCVSYVPQSASTGQLLLVSWMSSYSRWYSWAKFLWRVSLTVYLVVLLHRHYFRHVARLHFNLVHFGHEHHLAAQPAAEPPNHNPPNNPQPRQVAAAAYEIVLGDPTNLILVNPVVCTLLMLDFWASPDIVTIAVVRANQFDDLSTWFLACLYFSRLVWFAYGGLAVASALVKRYHGKVAVQALDATLIAVAVGLFSGPVMGSLAQTSFCRVFVWLLAIAVPSSAGDAINDGAPPVIMIGLSVAWASVGASFVLPLLHRQRRRHAPPTMAGASSIFRLDDTLLQNDCRVPVDVSTGNSTIILEHTPSQGRVITSADRRSDQGERVTGMKSQTKSQLRGSLAENVEYASLNHNDFKHRYLMRMLRSLGSLWSRVWAIVTHTKQTAFDPFHPLVPAVGGSIYALQAAQPAYIRHPTVTQRGTDCLVICYARDGNPLKRLRLSLLGNLDRQGTHPTLAIVDATESRATRCAMSIFHYDAKRDRVTLHRGANGSPWCV</sequence>
<feature type="transmembrane region" description="Helical" evidence="1">
    <location>
        <begin position="161"/>
        <end position="177"/>
    </location>
</feature>
<evidence type="ECO:0000256" key="1">
    <source>
        <dbReference type="SAM" id="Phobius"/>
    </source>
</evidence>
<keyword evidence="1" id="KW-0472">Membrane</keyword>
<dbReference type="EMBL" id="VJMH01003861">
    <property type="protein sequence ID" value="KAF0704604.1"/>
    <property type="molecule type" value="Genomic_DNA"/>
</dbReference>
<feature type="transmembrane region" description="Helical" evidence="1">
    <location>
        <begin position="377"/>
        <end position="394"/>
    </location>
</feature>